<evidence type="ECO:0000259" key="2">
    <source>
        <dbReference type="Pfam" id="PF13439"/>
    </source>
</evidence>
<name>A0A845A091_9SPHN</name>
<dbReference type="GO" id="GO:0016758">
    <property type="term" value="F:hexosyltransferase activity"/>
    <property type="evidence" value="ECO:0007669"/>
    <property type="project" value="TreeGrafter"/>
</dbReference>
<feature type="domain" description="Glycosyl transferase family 1" evidence="1">
    <location>
        <begin position="192"/>
        <end position="348"/>
    </location>
</feature>
<feature type="domain" description="Glycosyltransferase subfamily 4-like N-terminal" evidence="2">
    <location>
        <begin position="16"/>
        <end position="180"/>
    </location>
</feature>
<dbReference type="Gene3D" id="3.40.50.2000">
    <property type="entry name" value="Glycogen Phosphorylase B"/>
    <property type="match status" value="2"/>
</dbReference>
<dbReference type="Pfam" id="PF00534">
    <property type="entry name" value="Glycos_transf_1"/>
    <property type="match status" value="1"/>
</dbReference>
<dbReference type="PANTHER" id="PTHR45947:SF3">
    <property type="entry name" value="SULFOQUINOVOSYL TRANSFERASE SQD2"/>
    <property type="match status" value="1"/>
</dbReference>
<dbReference type="Pfam" id="PF13439">
    <property type="entry name" value="Glyco_transf_4"/>
    <property type="match status" value="1"/>
</dbReference>
<dbReference type="EMBL" id="WTYH01000001">
    <property type="protein sequence ID" value="MXO93378.1"/>
    <property type="molecule type" value="Genomic_DNA"/>
</dbReference>
<keyword evidence="4" id="KW-1185">Reference proteome</keyword>
<dbReference type="SUPFAM" id="SSF53756">
    <property type="entry name" value="UDP-Glycosyltransferase/glycogen phosphorylase"/>
    <property type="match status" value="1"/>
</dbReference>
<dbReference type="AlphaFoldDB" id="A0A845A091"/>
<organism evidence="3 4">
    <name type="scientific">Aurantiacibacter arachoides</name>
    <dbReference type="NCBI Taxonomy" id="1850444"/>
    <lineage>
        <taxon>Bacteria</taxon>
        <taxon>Pseudomonadati</taxon>
        <taxon>Pseudomonadota</taxon>
        <taxon>Alphaproteobacteria</taxon>
        <taxon>Sphingomonadales</taxon>
        <taxon>Erythrobacteraceae</taxon>
        <taxon>Aurantiacibacter</taxon>
    </lineage>
</organism>
<dbReference type="PANTHER" id="PTHR45947">
    <property type="entry name" value="SULFOQUINOVOSYL TRANSFERASE SQD2"/>
    <property type="match status" value="1"/>
</dbReference>
<reference evidence="3 4" key="1">
    <citation type="submission" date="2019-12" db="EMBL/GenBank/DDBJ databases">
        <title>Genomic-based taxomic classification of the family Erythrobacteraceae.</title>
        <authorList>
            <person name="Xu L."/>
        </authorList>
    </citation>
    <scope>NUCLEOTIDE SEQUENCE [LARGE SCALE GENOMIC DNA]</scope>
    <source>
        <strain evidence="3 4">RC4-10-4</strain>
    </source>
</reference>
<sequence>MTRSLHVVASLDVAAGGPSYSVPRLCKALAHEGDAPELATVGFGETTGIFPSQAFAHDYSSVPVASQLRLSRGLERHLRARAGEVDIVHNHGLWLAPNFYAGHAARAGGAKLVVSARGMVSAAALRFSARKKRLVWQIAQGPAVRHAAGWHATSEEEVKDIRSFGVRDCPVAVVPNGVDLPATLSAHDPDKRIRTALFLSRVHPKKGLPNLVTAWARLAQTETDWRLVIAGPDEGAHTAELQRQAASLGVERIVFAGPVFGAARDALFAEADLYVLPTQNENFGIAVAEALAAGVPAIVTKGAPWQGLDDNACGWWIDHGVDPLVAAMEQAMAVTPAQRQAMGLRGREWVEAAFSWQSCAQDMAAFYRWLTGGGTRPPFVHL</sequence>
<dbReference type="InterPro" id="IPR028098">
    <property type="entry name" value="Glyco_trans_4-like_N"/>
</dbReference>
<comment type="caution">
    <text evidence="3">The sequence shown here is derived from an EMBL/GenBank/DDBJ whole genome shotgun (WGS) entry which is preliminary data.</text>
</comment>
<dbReference type="OrthoDB" id="9790710at2"/>
<keyword evidence="3" id="KW-0808">Transferase</keyword>
<evidence type="ECO:0000313" key="3">
    <source>
        <dbReference type="EMBL" id="MXO93378.1"/>
    </source>
</evidence>
<dbReference type="RefSeq" id="WP_131452657.1">
    <property type="nucleotide sequence ID" value="NZ_BMJK01000001.1"/>
</dbReference>
<accession>A0A845A091</accession>
<dbReference type="InterPro" id="IPR001296">
    <property type="entry name" value="Glyco_trans_1"/>
</dbReference>
<proteinExistence type="predicted"/>
<gene>
    <name evidence="3" type="ORF">GRI62_07140</name>
</gene>
<protein>
    <submittedName>
        <fullName evidence="3">Glycosyltransferase</fullName>
    </submittedName>
</protein>
<evidence type="ECO:0000259" key="1">
    <source>
        <dbReference type="Pfam" id="PF00534"/>
    </source>
</evidence>
<dbReference type="Proteomes" id="UP000460626">
    <property type="component" value="Unassembled WGS sequence"/>
</dbReference>
<evidence type="ECO:0000313" key="4">
    <source>
        <dbReference type="Proteomes" id="UP000460626"/>
    </source>
</evidence>
<dbReference type="InterPro" id="IPR050194">
    <property type="entry name" value="Glycosyltransferase_grp1"/>
</dbReference>